<keyword evidence="1" id="KW-0695">RNA-directed DNA polymerase</keyword>
<keyword evidence="2" id="KW-1185">Reference proteome</keyword>
<dbReference type="PANTHER" id="PTHR46670:SF3">
    <property type="entry name" value="ENDONUCLEASE_EXONUCLEASE_PHOSPHATASE DOMAIN-CONTAINING PROTEIN"/>
    <property type="match status" value="1"/>
</dbReference>
<protein>
    <submittedName>
        <fullName evidence="1">Reverse transcriptase-like protein</fullName>
    </submittedName>
</protein>
<name>A0AAV4J755_9GAST</name>
<dbReference type="PANTHER" id="PTHR46670">
    <property type="entry name" value="ENDO/EXONUCLEASE/PHOSPHATASE DOMAIN-CONTAINING PROTEIN"/>
    <property type="match status" value="1"/>
</dbReference>
<keyword evidence="1" id="KW-0808">Transferase</keyword>
<keyword evidence="1" id="KW-0548">Nucleotidyltransferase</keyword>
<dbReference type="Proteomes" id="UP000762676">
    <property type="component" value="Unassembled WGS sequence"/>
</dbReference>
<organism evidence="1 2">
    <name type="scientific">Elysia marginata</name>
    <dbReference type="NCBI Taxonomy" id="1093978"/>
    <lineage>
        <taxon>Eukaryota</taxon>
        <taxon>Metazoa</taxon>
        <taxon>Spiralia</taxon>
        <taxon>Lophotrochozoa</taxon>
        <taxon>Mollusca</taxon>
        <taxon>Gastropoda</taxon>
        <taxon>Heterobranchia</taxon>
        <taxon>Euthyneura</taxon>
        <taxon>Panpulmonata</taxon>
        <taxon>Sacoglossa</taxon>
        <taxon>Placobranchoidea</taxon>
        <taxon>Plakobranchidae</taxon>
        <taxon>Elysia</taxon>
    </lineage>
</organism>
<dbReference type="AlphaFoldDB" id="A0AAV4J755"/>
<sequence>MSNFIFLDDINFHYDCDNSTEANKLKATLLELDLIQLIETATHDKGHILDWVVTPLNFKYIKSSTVNNLCISDDYFITCLLDLDKPKRGKNTVQSRRLKNIDFKLFEQDISTSLQKCPGSNIQDFNNILSRTLDENAPLTKRTIPHRRYSPWFDDNIQAAKQERRSAERVWLKSGLQIHKQIFIAARKKVNNLVKNAKKRFHLAKFSTTKTCKKLFSLTDQLLGKTKHKLNGDNELCNKFSTFFDSKITKIREDLECQQTNNPLPDPSFEGKKLEHFTAIIETLVEKTIRTFASKSCDLDPIPADLLKKCVKIPCVLSYITSIFNQSLQSGAVPEEFKKALVNPMLKKPNLDESD</sequence>
<evidence type="ECO:0000313" key="2">
    <source>
        <dbReference type="Proteomes" id="UP000762676"/>
    </source>
</evidence>
<dbReference type="GO" id="GO:0003964">
    <property type="term" value="F:RNA-directed DNA polymerase activity"/>
    <property type="evidence" value="ECO:0007669"/>
    <property type="project" value="UniProtKB-KW"/>
</dbReference>
<reference evidence="1 2" key="1">
    <citation type="journal article" date="2021" name="Elife">
        <title>Chloroplast acquisition without the gene transfer in kleptoplastic sea slugs, Plakobranchus ocellatus.</title>
        <authorList>
            <person name="Maeda T."/>
            <person name="Takahashi S."/>
            <person name="Yoshida T."/>
            <person name="Shimamura S."/>
            <person name="Takaki Y."/>
            <person name="Nagai Y."/>
            <person name="Toyoda A."/>
            <person name="Suzuki Y."/>
            <person name="Arimoto A."/>
            <person name="Ishii H."/>
            <person name="Satoh N."/>
            <person name="Nishiyama T."/>
            <person name="Hasebe M."/>
            <person name="Maruyama T."/>
            <person name="Minagawa J."/>
            <person name="Obokata J."/>
            <person name="Shigenobu S."/>
        </authorList>
    </citation>
    <scope>NUCLEOTIDE SEQUENCE [LARGE SCALE GENOMIC DNA]</scope>
</reference>
<evidence type="ECO:0000313" key="1">
    <source>
        <dbReference type="EMBL" id="GFS18499.1"/>
    </source>
</evidence>
<accession>A0AAV4J755</accession>
<comment type="caution">
    <text evidence="1">The sequence shown here is derived from an EMBL/GenBank/DDBJ whole genome shotgun (WGS) entry which is preliminary data.</text>
</comment>
<proteinExistence type="predicted"/>
<dbReference type="EMBL" id="BMAT01006721">
    <property type="protein sequence ID" value="GFS18499.1"/>
    <property type="molecule type" value="Genomic_DNA"/>
</dbReference>
<gene>
    <name evidence="1" type="ORF">ElyMa_003264200</name>
</gene>